<dbReference type="EMBL" id="MU793286">
    <property type="protein sequence ID" value="KAJ3787723.1"/>
    <property type="molecule type" value="Genomic_DNA"/>
</dbReference>
<dbReference type="AlphaFoldDB" id="A0AA38KG47"/>
<sequence length="289" mass="30696">MRFELLQVAQAIALFSTSVLASGTSSSNFTTPGSLGILRFNPGAEDMHTILARAERETPQWQGFVRGKRLPLGVPSTSESRSTPSNLTPRAGPPPGPSEATIGYLHIRSALDGTSLGYAASAFNSFGEYGPTTSSQRLKVTIDTSMVNQTISIATTNGQDADLLFMVGITGFSNDASGLNPGKYNYVYVGAGGQTAVNVSPRSGDNSFSRATGNPEGIESAILTLLSNQFVLQSNFDIVPFWINGDGSKPNTSLGLHENVLFLTGDQDIFVKTFGSVTWVILSFEPELN</sequence>
<evidence type="ECO:0000256" key="2">
    <source>
        <dbReference type="SAM" id="SignalP"/>
    </source>
</evidence>
<evidence type="ECO:0000313" key="4">
    <source>
        <dbReference type="Proteomes" id="UP001163798"/>
    </source>
</evidence>
<organism evidence="3 4">
    <name type="scientific">Lentinula aff. detonsa</name>
    <dbReference type="NCBI Taxonomy" id="2804958"/>
    <lineage>
        <taxon>Eukaryota</taxon>
        <taxon>Fungi</taxon>
        <taxon>Dikarya</taxon>
        <taxon>Basidiomycota</taxon>
        <taxon>Agaricomycotina</taxon>
        <taxon>Agaricomycetes</taxon>
        <taxon>Agaricomycetidae</taxon>
        <taxon>Agaricales</taxon>
        <taxon>Marasmiineae</taxon>
        <taxon>Omphalotaceae</taxon>
        <taxon>Lentinula</taxon>
    </lineage>
</organism>
<feature type="region of interest" description="Disordered" evidence="1">
    <location>
        <begin position="67"/>
        <end position="98"/>
    </location>
</feature>
<feature type="compositionally biased region" description="Polar residues" evidence="1">
    <location>
        <begin position="75"/>
        <end position="88"/>
    </location>
</feature>
<reference evidence="3" key="1">
    <citation type="submission" date="2022-08" db="EMBL/GenBank/DDBJ databases">
        <authorList>
            <consortium name="DOE Joint Genome Institute"/>
            <person name="Min B."/>
            <person name="Riley R."/>
            <person name="Sierra-Patev S."/>
            <person name="Naranjo-Ortiz M."/>
            <person name="Looney B."/>
            <person name="Konkel Z."/>
            <person name="Slot J.C."/>
            <person name="Sakamoto Y."/>
            <person name="Steenwyk J.L."/>
            <person name="Rokas A."/>
            <person name="Carro J."/>
            <person name="Camarero S."/>
            <person name="Ferreira P."/>
            <person name="Molpeceres G."/>
            <person name="Ruiz-Duenas F.J."/>
            <person name="Serrano A."/>
            <person name="Henrissat B."/>
            <person name="Drula E."/>
            <person name="Hughes K.W."/>
            <person name="Mata J.L."/>
            <person name="Ishikawa N.K."/>
            <person name="Vargas-Isla R."/>
            <person name="Ushijima S."/>
            <person name="Smith C.A."/>
            <person name="Ahrendt S."/>
            <person name="Andreopoulos W."/>
            <person name="He G."/>
            <person name="Labutti K."/>
            <person name="Lipzen A."/>
            <person name="Ng V."/>
            <person name="Sandor L."/>
            <person name="Barry K."/>
            <person name="Martinez A.T."/>
            <person name="Xiao Y."/>
            <person name="Gibbons J.G."/>
            <person name="Terashima K."/>
            <person name="Hibbett D.S."/>
            <person name="Grigoriev I.V."/>
        </authorList>
    </citation>
    <scope>NUCLEOTIDE SEQUENCE</scope>
    <source>
        <strain evidence="3">TFB10291</strain>
    </source>
</reference>
<feature type="chain" id="PRO_5041425877" evidence="2">
    <location>
        <begin position="22"/>
        <end position="289"/>
    </location>
</feature>
<comment type="caution">
    <text evidence="3">The sequence shown here is derived from an EMBL/GenBank/DDBJ whole genome shotgun (WGS) entry which is preliminary data.</text>
</comment>
<keyword evidence="2" id="KW-0732">Signal</keyword>
<evidence type="ECO:0000313" key="3">
    <source>
        <dbReference type="EMBL" id="KAJ3787723.1"/>
    </source>
</evidence>
<feature type="signal peptide" evidence="2">
    <location>
        <begin position="1"/>
        <end position="21"/>
    </location>
</feature>
<accession>A0AA38KG47</accession>
<protein>
    <submittedName>
        <fullName evidence="3">Uncharacterized protein</fullName>
    </submittedName>
</protein>
<gene>
    <name evidence="3" type="ORF">GGU10DRAFT_432871</name>
</gene>
<name>A0AA38KG47_9AGAR</name>
<keyword evidence="4" id="KW-1185">Reference proteome</keyword>
<dbReference type="Proteomes" id="UP001163798">
    <property type="component" value="Unassembled WGS sequence"/>
</dbReference>
<evidence type="ECO:0000256" key="1">
    <source>
        <dbReference type="SAM" id="MobiDB-lite"/>
    </source>
</evidence>
<proteinExistence type="predicted"/>